<sequence length="138" mass="15222">MSPLEPGSEQVLQFPMLFSSRSKLTERGGDREKRCVVLVVLEEEKGGCPVEEGGEKSDSIGAGQQRRTHGGYWLTKTSKNLILRIFNLNSQLTSDCIVAFLCSEGGKVLKPALVCFFSSSKELLTAYDSWWVGCKCNP</sequence>
<evidence type="ECO:0000313" key="1">
    <source>
        <dbReference type="EMBL" id="KAL3575225.1"/>
    </source>
</evidence>
<gene>
    <name evidence="1" type="ORF">D5086_023326</name>
</gene>
<dbReference type="Proteomes" id="UP000309997">
    <property type="component" value="Unassembled WGS sequence"/>
</dbReference>
<evidence type="ECO:0000313" key="2">
    <source>
        <dbReference type="Proteomes" id="UP000309997"/>
    </source>
</evidence>
<reference evidence="1 2" key="1">
    <citation type="journal article" date="2024" name="Plant Biotechnol. J.">
        <title>Genome and CRISPR/Cas9 system of a widespread forest tree (Populus alba) in the world.</title>
        <authorList>
            <person name="Liu Y.J."/>
            <person name="Jiang P.F."/>
            <person name="Han X.M."/>
            <person name="Li X.Y."/>
            <person name="Wang H.M."/>
            <person name="Wang Y.J."/>
            <person name="Wang X.X."/>
            <person name="Zeng Q.Y."/>
        </authorList>
    </citation>
    <scope>NUCLEOTIDE SEQUENCE [LARGE SCALE GENOMIC DNA]</scope>
    <source>
        <strain evidence="2">cv. PAL-ZL1</strain>
    </source>
</reference>
<keyword evidence="2" id="KW-1185">Reference proteome</keyword>
<comment type="caution">
    <text evidence="1">The sequence shown here is derived from an EMBL/GenBank/DDBJ whole genome shotgun (WGS) entry which is preliminary data.</text>
</comment>
<proteinExistence type="predicted"/>
<name>A0ACC4B9F1_POPAL</name>
<accession>A0ACC4B9F1</accession>
<protein>
    <submittedName>
        <fullName evidence="1">Uncharacterized protein</fullName>
    </submittedName>
</protein>
<dbReference type="EMBL" id="RCHU02000012">
    <property type="protein sequence ID" value="KAL3575225.1"/>
    <property type="molecule type" value="Genomic_DNA"/>
</dbReference>
<organism evidence="1 2">
    <name type="scientific">Populus alba</name>
    <name type="common">White poplar</name>
    <dbReference type="NCBI Taxonomy" id="43335"/>
    <lineage>
        <taxon>Eukaryota</taxon>
        <taxon>Viridiplantae</taxon>
        <taxon>Streptophyta</taxon>
        <taxon>Embryophyta</taxon>
        <taxon>Tracheophyta</taxon>
        <taxon>Spermatophyta</taxon>
        <taxon>Magnoliopsida</taxon>
        <taxon>eudicotyledons</taxon>
        <taxon>Gunneridae</taxon>
        <taxon>Pentapetalae</taxon>
        <taxon>rosids</taxon>
        <taxon>fabids</taxon>
        <taxon>Malpighiales</taxon>
        <taxon>Salicaceae</taxon>
        <taxon>Saliceae</taxon>
        <taxon>Populus</taxon>
    </lineage>
</organism>